<sequence>MLHTKKVDDLISIHKIYHEPRIWEYARAVEIRNKYPDAELIEVPAHNQIPELFGFEGSVEDWIWNKRNVLILGVKKALSARANTRSSHWIAPSQSNGCTMSCSYCYVPRRKGYANPITIFVNIEKIMGYLSRHAVRQGVKTEPDLIDPEYWVYEIGENSDCSVDAAICDNVKNLIDLFATTPNAKLTFATKFVNHQLLNFDARRKTRIRFSLMPHNISRLVDVRTSPVSDRLAVMNDFRKAGYEVNVSFAPVIYYQGWLEDWRKLLNEMNDILDQQTKQQLAAEIIFLTHNEPLHKVNMRWHPKAEEVLWTPAVQQVKYSETGQRNVRYKNNLKREIVFDLVSLCKELIPYCKIRYAF</sequence>
<dbReference type="Pfam" id="PF20903">
    <property type="entry name" value="SPL"/>
    <property type="match status" value="1"/>
</dbReference>
<evidence type="ECO:0000313" key="1">
    <source>
        <dbReference type="EMBL" id="MBW8683510.1"/>
    </source>
</evidence>
<dbReference type="InterPro" id="IPR023805">
    <property type="entry name" value="Uncharacterised_Spl-rel"/>
</dbReference>
<keyword evidence="2" id="KW-1185">Reference proteome</keyword>
<dbReference type="InterPro" id="IPR049539">
    <property type="entry name" value="SPL"/>
</dbReference>
<dbReference type="RefSeq" id="WP_220248729.1">
    <property type="nucleotide sequence ID" value="NZ_JAICCF010000001.1"/>
</dbReference>
<dbReference type="EMBL" id="JAICCF010000001">
    <property type="protein sequence ID" value="MBW8683510.1"/>
    <property type="molecule type" value="Genomic_DNA"/>
</dbReference>
<dbReference type="Gene3D" id="3.80.30.30">
    <property type="match status" value="1"/>
</dbReference>
<dbReference type="Gene3D" id="3.40.50.12110">
    <property type="match status" value="1"/>
</dbReference>
<name>A0ABS7G8Q6_9BACT</name>
<keyword evidence="1" id="KW-0456">Lyase</keyword>
<dbReference type="NCBIfam" id="TIGR03886">
    <property type="entry name" value="lyase_spl_fam"/>
    <property type="match status" value="1"/>
</dbReference>
<proteinExistence type="predicted"/>
<dbReference type="Proteomes" id="UP000812961">
    <property type="component" value="Unassembled WGS sequence"/>
</dbReference>
<comment type="caution">
    <text evidence="1">The sequence shown here is derived from an EMBL/GenBank/DDBJ whole genome shotgun (WGS) entry which is preliminary data.</text>
</comment>
<organism evidence="1 2">
    <name type="scientific">Chitinophaga rhizophila</name>
    <dbReference type="NCBI Taxonomy" id="2866212"/>
    <lineage>
        <taxon>Bacteria</taxon>
        <taxon>Pseudomonadati</taxon>
        <taxon>Bacteroidota</taxon>
        <taxon>Chitinophagia</taxon>
        <taxon>Chitinophagales</taxon>
        <taxon>Chitinophagaceae</taxon>
        <taxon>Chitinophaga</taxon>
    </lineage>
</organism>
<dbReference type="PANTHER" id="PTHR37822:SF2">
    <property type="entry name" value="SPORE PHOTOPRODUCT LYASE"/>
    <property type="match status" value="1"/>
</dbReference>
<gene>
    <name evidence="1" type="ORF">K1Y79_04110</name>
</gene>
<reference evidence="1 2" key="1">
    <citation type="submission" date="2021-08" db="EMBL/GenBank/DDBJ databases">
        <title>The genome sequence of Chitinophaga sp. B61.</title>
        <authorList>
            <person name="Zhang X."/>
        </authorList>
    </citation>
    <scope>NUCLEOTIDE SEQUENCE [LARGE SCALE GENOMIC DNA]</scope>
    <source>
        <strain evidence="1 2">B61</strain>
    </source>
</reference>
<protein>
    <submittedName>
        <fullName evidence="1">Spore photoproduct lyase family protein</fullName>
    </submittedName>
</protein>
<accession>A0ABS7G8Q6</accession>
<dbReference type="GO" id="GO:0016829">
    <property type="term" value="F:lyase activity"/>
    <property type="evidence" value="ECO:0007669"/>
    <property type="project" value="UniProtKB-KW"/>
</dbReference>
<evidence type="ECO:0000313" key="2">
    <source>
        <dbReference type="Proteomes" id="UP000812961"/>
    </source>
</evidence>
<dbReference type="PANTHER" id="PTHR37822">
    <property type="entry name" value="SPORE PHOTOPRODUCT LYASE-RELATED"/>
    <property type="match status" value="1"/>
</dbReference>